<dbReference type="KEGG" id="kon:CONE_0738"/>
<dbReference type="GO" id="GO:0046872">
    <property type="term" value="F:metal ion binding"/>
    <property type="evidence" value="ECO:0007669"/>
    <property type="project" value="UniProtKB-KW"/>
</dbReference>
<dbReference type="SMART" id="SM00987">
    <property type="entry name" value="UreE_C"/>
    <property type="match status" value="1"/>
</dbReference>
<dbReference type="GO" id="GO:0006281">
    <property type="term" value="P:DNA repair"/>
    <property type="evidence" value="ECO:0007669"/>
    <property type="project" value="UniProtKB-KW"/>
</dbReference>
<evidence type="ECO:0000256" key="11">
    <source>
        <dbReference type="ARBA" id="ARBA00023204"/>
    </source>
</evidence>
<keyword evidence="13" id="KW-0548">Nucleotidyltransferase</keyword>
<sequence length="257" mass="29101">MSLNKFQCLLLEEMGIEESIYSKFTDKKTNINKISLLDDNYKSEHLSNIVVNEIGKKNIDNRKDLIDKPDSFANILKLKIKNCKKCVLCNNRKNVVFGTGVLINVNCMVIGEAPGEYEDIEGKPFVGKSGKLLDMMLDSINISRLSNAFISNIVKCRPPGNRNPRPEEIDSCLPYLMDQIDIINPKTILALGKFAANTLLCSDESIKNMRGKIHNFQSRKSNIPVVVSYHPAYLLRKPEEKPLSWNDLRLISSLIEK</sequence>
<dbReference type="EC" id="3.2.2.27" evidence="3"/>
<evidence type="ECO:0000256" key="7">
    <source>
        <dbReference type="ARBA" id="ARBA00022763"/>
    </source>
</evidence>
<evidence type="ECO:0000259" key="12">
    <source>
        <dbReference type="SMART" id="SM00986"/>
    </source>
</evidence>
<accession>M1LZD1</accession>
<keyword evidence="11" id="KW-0234">DNA repair</keyword>
<comment type="similarity">
    <text evidence="2">Belongs to the uracil-DNA glycosylase (UDG) superfamily. Type 4 (UDGa) family.</text>
</comment>
<evidence type="ECO:0000256" key="10">
    <source>
        <dbReference type="ARBA" id="ARBA00023014"/>
    </source>
</evidence>
<dbReference type="InterPro" id="IPR051536">
    <property type="entry name" value="UDG_Type-4/5"/>
</dbReference>
<dbReference type="GO" id="GO:0016779">
    <property type="term" value="F:nucleotidyltransferase activity"/>
    <property type="evidence" value="ECO:0007669"/>
    <property type="project" value="UniProtKB-KW"/>
</dbReference>
<dbReference type="InterPro" id="IPR005273">
    <property type="entry name" value="Ura-DNA_glyco_family4"/>
</dbReference>
<gene>
    <name evidence="13" type="ORF">CONE_0738</name>
</gene>
<evidence type="ECO:0000256" key="6">
    <source>
        <dbReference type="ARBA" id="ARBA00022723"/>
    </source>
</evidence>
<organism evidence="13 14">
    <name type="scientific">Candidatus Kinetoplastidibacterium stringomonadis TCC290E</name>
    <dbReference type="NCBI Taxonomy" id="1208920"/>
    <lineage>
        <taxon>Bacteria</taxon>
        <taxon>Pseudomonadati</taxon>
        <taxon>Pseudomonadota</taxon>
        <taxon>Betaproteobacteria</taxon>
        <taxon>Candidatus Kinetoplastidibacterium</taxon>
    </lineage>
</organism>
<dbReference type="eggNOG" id="COG1573">
    <property type="taxonomic scope" value="Bacteria"/>
</dbReference>
<dbReference type="SMART" id="SM00986">
    <property type="entry name" value="UDG"/>
    <property type="match status" value="1"/>
</dbReference>
<dbReference type="NCBIfam" id="TIGR00758">
    <property type="entry name" value="UDG_fam4"/>
    <property type="match status" value="1"/>
</dbReference>
<dbReference type="HOGENOM" id="CLU_044815_1_0_4"/>
<dbReference type="GO" id="GO:0004844">
    <property type="term" value="F:uracil DNA N-glycosylase activity"/>
    <property type="evidence" value="ECO:0007669"/>
    <property type="project" value="UniProtKB-EC"/>
</dbReference>
<keyword evidence="13" id="KW-0808">Transferase</keyword>
<keyword evidence="14" id="KW-1185">Reference proteome</keyword>
<name>M1LZD1_9PROT</name>
<dbReference type="RefSeq" id="WP_015397160.1">
    <property type="nucleotide sequence ID" value="NC_020299.1"/>
</dbReference>
<dbReference type="EMBL" id="CP003805">
    <property type="protein sequence ID" value="AGF48474.1"/>
    <property type="molecule type" value="Genomic_DNA"/>
</dbReference>
<dbReference type="PATRIC" id="fig|1208920.3.peg.464"/>
<reference evidence="13 14" key="1">
    <citation type="journal article" date="2013" name="Genome Biol. Evol.">
        <title>Genome evolution and phylogenomic analysis of candidatus kinetoplastibacterium, the betaproteobacterial endosymbionts of strigomonas and angomonas.</title>
        <authorList>
            <person name="Alves J.M."/>
            <person name="Serrano M.G."/>
            <person name="Maia da Silva F."/>
            <person name="Voegtly L.J."/>
            <person name="Matveyev A.V."/>
            <person name="Teixeira M.M."/>
            <person name="Camargo E.P."/>
            <person name="Buck G.A."/>
        </authorList>
    </citation>
    <scope>NUCLEOTIDE SEQUENCE [LARGE SCALE GENOMIC DNA]</scope>
    <source>
        <strain evidence="13 14">TCC290E</strain>
    </source>
</reference>
<evidence type="ECO:0000256" key="5">
    <source>
        <dbReference type="ARBA" id="ARBA00022485"/>
    </source>
</evidence>
<keyword evidence="6" id="KW-0479">Metal-binding</keyword>
<keyword evidence="5" id="KW-0004">4Fe-4S</keyword>
<evidence type="ECO:0000256" key="9">
    <source>
        <dbReference type="ARBA" id="ARBA00023004"/>
    </source>
</evidence>
<keyword evidence="7" id="KW-0227">DNA damage</keyword>
<proteinExistence type="inferred from homology"/>
<keyword evidence="9" id="KW-0408">Iron</keyword>
<dbReference type="InterPro" id="IPR036895">
    <property type="entry name" value="Uracil-DNA_glycosylase-like_sf"/>
</dbReference>
<dbReference type="SUPFAM" id="SSF52141">
    <property type="entry name" value="Uracil-DNA glycosylase-like"/>
    <property type="match status" value="1"/>
</dbReference>
<evidence type="ECO:0000256" key="4">
    <source>
        <dbReference type="ARBA" id="ARBA00019403"/>
    </source>
</evidence>
<evidence type="ECO:0000256" key="2">
    <source>
        <dbReference type="ARBA" id="ARBA00006521"/>
    </source>
</evidence>
<feature type="domain" description="Uracil-DNA glycosylase-like" evidence="12">
    <location>
        <begin position="97"/>
        <end position="249"/>
    </location>
</feature>
<evidence type="ECO:0000256" key="3">
    <source>
        <dbReference type="ARBA" id="ARBA00012030"/>
    </source>
</evidence>
<dbReference type="Proteomes" id="UP000011541">
    <property type="component" value="Chromosome"/>
</dbReference>
<protein>
    <recommendedName>
        <fullName evidence="4">Type-4 uracil-DNA glycosylase</fullName>
        <ecNumber evidence="3">3.2.2.27</ecNumber>
    </recommendedName>
</protein>
<evidence type="ECO:0000256" key="8">
    <source>
        <dbReference type="ARBA" id="ARBA00022801"/>
    </source>
</evidence>
<dbReference type="Gene3D" id="3.40.470.10">
    <property type="entry name" value="Uracil-DNA glycosylase-like domain"/>
    <property type="match status" value="1"/>
</dbReference>
<evidence type="ECO:0000256" key="1">
    <source>
        <dbReference type="ARBA" id="ARBA00001400"/>
    </source>
</evidence>
<dbReference type="GO" id="GO:0051539">
    <property type="term" value="F:4 iron, 4 sulfur cluster binding"/>
    <property type="evidence" value="ECO:0007669"/>
    <property type="project" value="UniProtKB-KW"/>
</dbReference>
<dbReference type="CDD" id="cd10030">
    <property type="entry name" value="UDG-F4_TTUDGA_SPO1dp_like"/>
    <property type="match status" value="1"/>
</dbReference>
<dbReference type="PANTHER" id="PTHR33693:SF1">
    <property type="entry name" value="TYPE-4 URACIL-DNA GLYCOSYLASE"/>
    <property type="match status" value="1"/>
</dbReference>
<dbReference type="Pfam" id="PF03167">
    <property type="entry name" value="UDG"/>
    <property type="match status" value="1"/>
</dbReference>
<keyword evidence="8" id="KW-0378">Hydrolase</keyword>
<evidence type="ECO:0000313" key="14">
    <source>
        <dbReference type="Proteomes" id="UP000011541"/>
    </source>
</evidence>
<dbReference type="STRING" id="1208920.CONE_0738"/>
<dbReference type="OrthoDB" id="5290748at2"/>
<dbReference type="InterPro" id="IPR005122">
    <property type="entry name" value="Uracil-DNA_glycosylase-like"/>
</dbReference>
<comment type="catalytic activity">
    <reaction evidence="1">
        <text>Hydrolyzes single-stranded DNA or mismatched double-stranded DNA and polynucleotides, releasing free uracil.</text>
        <dbReference type="EC" id="3.2.2.27"/>
    </reaction>
</comment>
<dbReference type="PANTHER" id="PTHR33693">
    <property type="entry name" value="TYPE-5 URACIL-DNA GLYCOSYLASE"/>
    <property type="match status" value="1"/>
</dbReference>
<dbReference type="AlphaFoldDB" id="M1LZD1"/>
<evidence type="ECO:0000313" key="13">
    <source>
        <dbReference type="EMBL" id="AGF48474.1"/>
    </source>
</evidence>
<keyword evidence="10" id="KW-0411">Iron-sulfur</keyword>